<feature type="transmembrane region" description="Helical" evidence="1">
    <location>
        <begin position="96"/>
        <end position="119"/>
    </location>
</feature>
<feature type="transmembrane region" description="Helical" evidence="1">
    <location>
        <begin position="41"/>
        <end position="61"/>
    </location>
</feature>
<evidence type="ECO:0000256" key="1">
    <source>
        <dbReference type="SAM" id="Phobius"/>
    </source>
</evidence>
<dbReference type="RefSeq" id="WP_096539952.1">
    <property type="nucleotide sequence ID" value="NZ_CP063367.1"/>
</dbReference>
<dbReference type="AlphaFoldDB" id="A0AAP8DTY6"/>
<evidence type="ECO:0000313" key="2">
    <source>
        <dbReference type="EMBL" id="QUM69531.1"/>
    </source>
</evidence>
<keyword evidence="1" id="KW-0812">Transmembrane</keyword>
<dbReference type="EMBL" id="CP063367">
    <property type="protein sequence ID" value="QUM69531.1"/>
    <property type="molecule type" value="Genomic_DNA"/>
</dbReference>
<gene>
    <name evidence="2" type="ORF">IPU22_00820</name>
</gene>
<keyword evidence="1" id="KW-0472">Membrane</keyword>
<evidence type="ECO:0000313" key="3">
    <source>
        <dbReference type="Proteomes" id="UP000675994"/>
    </source>
</evidence>
<name>A0AAP8DTY6_9STAP</name>
<keyword evidence="1" id="KW-1133">Transmembrane helix</keyword>
<reference evidence="2" key="1">
    <citation type="journal article" date="2021" name="Front. Microbiol.">
        <title>Presence and Characterization of a Novel cfr-Carrying Tn558 Transposon Derivative in Staphylococcus delphini Isolated From Retail Food.</title>
        <authorList>
            <person name="Zhang F."/>
            <person name="Wu S."/>
            <person name="Huang J."/>
            <person name="Yang R."/>
            <person name="Zhang J."/>
            <person name="Lei T."/>
            <person name="Dai J."/>
            <person name="Ding Y."/>
            <person name="Xue L."/>
            <person name="Wang J."/>
            <person name="Chen M."/>
            <person name="Wu Q."/>
        </authorList>
    </citation>
    <scope>NUCLEOTIDE SEQUENCE</scope>
    <source>
        <strain evidence="2">2794-1</strain>
    </source>
</reference>
<organism evidence="2 3">
    <name type="scientific">Staphylococcus delphini</name>
    <dbReference type="NCBI Taxonomy" id="53344"/>
    <lineage>
        <taxon>Bacteria</taxon>
        <taxon>Bacillati</taxon>
        <taxon>Bacillota</taxon>
        <taxon>Bacilli</taxon>
        <taxon>Bacillales</taxon>
        <taxon>Staphylococcaceae</taxon>
        <taxon>Staphylococcus</taxon>
        <taxon>Staphylococcus intermedius group</taxon>
    </lineage>
</organism>
<sequence>MKKVIFEQTGNIITTLLLLAASFEIIHNFKVESYQFQLSFGVYSFALTIWLLLFGVSRVIYSKFDQHYDMKKGEFSISDEREAVISHKASIGAYKALIFTLIVLFLVTVIIALLAKLLVLNIVHFYAISLLFLGLAIIVGFSAYLLIWIVLYLK</sequence>
<accession>A0AAP8DTY6</accession>
<feature type="transmembrane region" description="Helical" evidence="1">
    <location>
        <begin position="125"/>
        <end position="153"/>
    </location>
</feature>
<dbReference type="Proteomes" id="UP000675994">
    <property type="component" value="Chromosome"/>
</dbReference>
<feature type="transmembrane region" description="Helical" evidence="1">
    <location>
        <begin position="12"/>
        <end position="29"/>
    </location>
</feature>
<proteinExistence type="predicted"/>
<protein>
    <submittedName>
        <fullName evidence="2">Uncharacterized protein</fullName>
    </submittedName>
</protein>